<gene>
    <name evidence="9" type="ORF">GKO46_07520</name>
    <name evidence="10" type="ORF">GKO48_01525</name>
</gene>
<dbReference type="Gene3D" id="1.20.1250.20">
    <property type="entry name" value="MFS general substrate transporter like domains"/>
    <property type="match status" value="1"/>
</dbReference>
<feature type="transmembrane region" description="Helical" evidence="7">
    <location>
        <begin position="336"/>
        <end position="354"/>
    </location>
</feature>
<evidence type="ECO:0000313" key="11">
    <source>
        <dbReference type="Proteomes" id="UP001219901"/>
    </source>
</evidence>
<keyword evidence="6 7" id="KW-0472">Membrane</keyword>
<reference evidence="11 12" key="1">
    <citation type="submission" date="2019-11" db="EMBL/GenBank/DDBJ databases">
        <authorList>
            <person name="Cho J.-C."/>
        </authorList>
    </citation>
    <scope>NUCLEOTIDE SEQUENCE [LARGE SCALE GENOMIC DNA]</scope>
    <source>
        <strain evidence="10 11">JH1073</strain>
        <strain evidence="9 12">JH702</strain>
    </source>
</reference>
<dbReference type="InterPro" id="IPR010290">
    <property type="entry name" value="TM_effector"/>
</dbReference>
<accession>A0AAJ5ZDV7</accession>
<evidence type="ECO:0000256" key="6">
    <source>
        <dbReference type="ARBA" id="ARBA00023136"/>
    </source>
</evidence>
<dbReference type="Proteomes" id="UP001219901">
    <property type="component" value="Chromosome"/>
</dbReference>
<evidence type="ECO:0000313" key="12">
    <source>
        <dbReference type="Proteomes" id="UP001321249"/>
    </source>
</evidence>
<evidence type="ECO:0000256" key="5">
    <source>
        <dbReference type="ARBA" id="ARBA00022989"/>
    </source>
</evidence>
<comment type="subcellular location">
    <subcellularLocation>
        <location evidence="1">Cell membrane</location>
        <topology evidence="1">Multi-pass membrane protein</topology>
    </subcellularLocation>
</comment>
<dbReference type="AlphaFoldDB" id="A0AAJ5ZDV7"/>
<keyword evidence="2" id="KW-0813">Transport</keyword>
<feature type="transmembrane region" description="Helical" evidence="7">
    <location>
        <begin position="219"/>
        <end position="238"/>
    </location>
</feature>
<reference evidence="10" key="2">
    <citation type="journal article" date="2023" name="Nat. Commun.">
        <title>Cultivation of marine bacteria of the SAR202 clade.</title>
        <authorList>
            <person name="Lim Y."/>
            <person name="Seo J.H."/>
            <person name="Giovannoni S.J."/>
            <person name="Kang I."/>
            <person name="Cho J.C."/>
        </authorList>
    </citation>
    <scope>NUCLEOTIDE SEQUENCE</scope>
    <source>
        <strain evidence="10">JH1073</strain>
    </source>
</reference>
<protein>
    <submittedName>
        <fullName evidence="10">MFS transporter</fullName>
    </submittedName>
</protein>
<keyword evidence="4 7" id="KW-0812">Transmembrane</keyword>
<dbReference type="CDD" id="cd06173">
    <property type="entry name" value="MFS_MefA_like"/>
    <property type="match status" value="1"/>
</dbReference>
<keyword evidence="5 7" id="KW-1133">Transmembrane helix</keyword>
<evidence type="ECO:0000256" key="3">
    <source>
        <dbReference type="ARBA" id="ARBA00022475"/>
    </source>
</evidence>
<evidence type="ECO:0000313" key="9">
    <source>
        <dbReference type="EMBL" id="MDG0866919.1"/>
    </source>
</evidence>
<reference evidence="11" key="3">
    <citation type="submission" date="2023-06" db="EMBL/GenBank/DDBJ databases">
        <title>Pangenomics reveal diversification of enzyme families and niche specialization in globally abundant SAR202 bacteria.</title>
        <authorList>
            <person name="Saw J.H.W."/>
        </authorList>
    </citation>
    <scope>NUCLEOTIDE SEQUENCE [LARGE SCALE GENOMIC DNA]</scope>
    <source>
        <strain evidence="11">JH1073</strain>
    </source>
</reference>
<keyword evidence="3" id="KW-1003">Cell membrane</keyword>
<feature type="transmembrane region" description="Helical" evidence="7">
    <location>
        <begin position="308"/>
        <end position="330"/>
    </location>
</feature>
<dbReference type="GO" id="GO:0005886">
    <property type="term" value="C:plasma membrane"/>
    <property type="evidence" value="ECO:0007669"/>
    <property type="project" value="UniProtKB-SubCell"/>
</dbReference>
<evidence type="ECO:0000256" key="4">
    <source>
        <dbReference type="ARBA" id="ARBA00022692"/>
    </source>
</evidence>
<dbReference type="EMBL" id="CP046147">
    <property type="protein sequence ID" value="WFG38339.1"/>
    <property type="molecule type" value="Genomic_DNA"/>
</dbReference>
<dbReference type="InterPro" id="IPR020846">
    <property type="entry name" value="MFS_dom"/>
</dbReference>
<feature type="domain" description="Major facilitator superfamily (MFS) profile" evidence="8">
    <location>
        <begin position="1"/>
        <end position="361"/>
    </location>
</feature>
<dbReference type="GO" id="GO:0022857">
    <property type="term" value="F:transmembrane transporter activity"/>
    <property type="evidence" value="ECO:0007669"/>
    <property type="project" value="InterPro"/>
</dbReference>
<dbReference type="InterPro" id="IPR036259">
    <property type="entry name" value="MFS_trans_sf"/>
</dbReference>
<dbReference type="Pfam" id="PF05977">
    <property type="entry name" value="MFS_3"/>
    <property type="match status" value="1"/>
</dbReference>
<name>A0AAJ5ZDV7_9CHLR</name>
<evidence type="ECO:0000313" key="10">
    <source>
        <dbReference type="EMBL" id="WFG38339.1"/>
    </source>
</evidence>
<sequence length="377" mass="40872">MIISDFGESASTLGFLGAAIAIPSIIVNLFGGVIADRMDRRLIMITTSGVNAALMTVLALIVTTGIAEIWHLMVIAAVQGFFFGLDGPVKASFFPLLVSRKNMMSAVALSSVTWHISRIISPSLGGLAIRYMGTESVFFAGALGWITMLFVIISLRVPYKKSEVQRNVLQDLTDGVKFIARSRFFTVLILISFAKMFFGMQYLLLMPLFAVRHGLEADGLGVIFVVLSAGAISGTMLVPSLQRSNHAGKFMIGGAFVFTFFVTGFAFAPNYGAALLMIYCAGVMHSVFLVISMTAIQMRLPSNFRGRVMGIYTISFALMPLGGLMGGNIAEIYDERWALTISAVILAVIMIVTLTTQREIRTLRGDQLQAPVDEKSA</sequence>
<dbReference type="PANTHER" id="PTHR23513:SF11">
    <property type="entry name" value="STAPHYLOFERRIN A TRANSPORTER"/>
    <property type="match status" value="1"/>
</dbReference>
<evidence type="ECO:0000256" key="1">
    <source>
        <dbReference type="ARBA" id="ARBA00004651"/>
    </source>
</evidence>
<proteinExistence type="predicted"/>
<organism evidence="10 11">
    <name type="scientific">Candidatus Lucifugimonas marina</name>
    <dbReference type="NCBI Taxonomy" id="3038979"/>
    <lineage>
        <taxon>Bacteria</taxon>
        <taxon>Bacillati</taxon>
        <taxon>Chloroflexota</taxon>
        <taxon>Dehalococcoidia</taxon>
        <taxon>SAR202 cluster</taxon>
        <taxon>Candidatus Lucifugimonadales</taxon>
        <taxon>Candidatus Lucifugimonadaceae</taxon>
        <taxon>Candidatus Lucifugimonas</taxon>
    </lineage>
</organism>
<evidence type="ECO:0000256" key="2">
    <source>
        <dbReference type="ARBA" id="ARBA00022448"/>
    </source>
</evidence>
<dbReference type="EMBL" id="WMBE01000002">
    <property type="protein sequence ID" value="MDG0866919.1"/>
    <property type="molecule type" value="Genomic_DNA"/>
</dbReference>
<feature type="transmembrane region" description="Helical" evidence="7">
    <location>
        <begin position="250"/>
        <end position="268"/>
    </location>
</feature>
<feature type="transmembrane region" description="Helical" evidence="7">
    <location>
        <begin position="184"/>
        <end position="204"/>
    </location>
</feature>
<feature type="transmembrane region" description="Helical" evidence="7">
    <location>
        <begin position="12"/>
        <end position="35"/>
    </location>
</feature>
<dbReference type="SUPFAM" id="SSF103473">
    <property type="entry name" value="MFS general substrate transporter"/>
    <property type="match status" value="1"/>
</dbReference>
<evidence type="ECO:0000256" key="7">
    <source>
        <dbReference type="SAM" id="Phobius"/>
    </source>
</evidence>
<feature type="transmembrane region" description="Helical" evidence="7">
    <location>
        <begin position="137"/>
        <end position="157"/>
    </location>
</feature>
<feature type="transmembrane region" description="Helical" evidence="7">
    <location>
        <begin position="274"/>
        <end position="296"/>
    </location>
</feature>
<keyword evidence="11" id="KW-1185">Reference proteome</keyword>
<dbReference type="PANTHER" id="PTHR23513">
    <property type="entry name" value="INTEGRAL MEMBRANE EFFLUX PROTEIN-RELATED"/>
    <property type="match status" value="1"/>
</dbReference>
<dbReference type="PROSITE" id="PS50850">
    <property type="entry name" value="MFS"/>
    <property type="match status" value="1"/>
</dbReference>
<evidence type="ECO:0000259" key="8">
    <source>
        <dbReference type="PROSITE" id="PS50850"/>
    </source>
</evidence>
<dbReference type="Proteomes" id="UP001321249">
    <property type="component" value="Unassembled WGS sequence"/>
</dbReference>